<proteinExistence type="predicted"/>
<evidence type="ECO:0000256" key="1">
    <source>
        <dbReference type="ARBA" id="ARBA00022898"/>
    </source>
</evidence>
<dbReference type="InterPro" id="IPR015422">
    <property type="entry name" value="PyrdxlP-dep_Trfase_small"/>
</dbReference>
<dbReference type="PANTHER" id="PTHR43586">
    <property type="entry name" value="CYSTEINE DESULFURASE"/>
    <property type="match status" value="1"/>
</dbReference>
<feature type="domain" description="Aminotransferase class V" evidence="2">
    <location>
        <begin position="55"/>
        <end position="357"/>
    </location>
</feature>
<dbReference type="OrthoDB" id="5501089at2"/>
<dbReference type="EMBL" id="QRHA01000004">
    <property type="protein sequence ID" value="RDV26641.1"/>
    <property type="molecule type" value="Genomic_DNA"/>
</dbReference>
<dbReference type="AlphaFoldDB" id="A0A3D8M9L7"/>
<evidence type="ECO:0000313" key="3">
    <source>
        <dbReference type="EMBL" id="RDV26641.1"/>
    </source>
</evidence>
<keyword evidence="3" id="KW-0808">Transferase</keyword>
<dbReference type="Proteomes" id="UP000256561">
    <property type="component" value="Unassembled WGS sequence"/>
</dbReference>
<gene>
    <name evidence="3" type="ORF">DXV75_06530</name>
</gene>
<dbReference type="Gene3D" id="3.90.1150.10">
    <property type="entry name" value="Aspartate Aminotransferase, domain 1"/>
    <property type="match status" value="1"/>
</dbReference>
<comment type="caution">
    <text evidence="3">The sequence shown here is derived from an EMBL/GenBank/DDBJ whole genome shotgun (WGS) entry which is preliminary data.</text>
</comment>
<dbReference type="InterPro" id="IPR015421">
    <property type="entry name" value="PyrdxlP-dep_Trfase_major"/>
</dbReference>
<evidence type="ECO:0000259" key="2">
    <source>
        <dbReference type="Pfam" id="PF00266"/>
    </source>
</evidence>
<dbReference type="InterPro" id="IPR000192">
    <property type="entry name" value="Aminotrans_V_dom"/>
</dbReference>
<dbReference type="InterPro" id="IPR015424">
    <property type="entry name" value="PyrdxlP-dep_Trfase"/>
</dbReference>
<keyword evidence="4" id="KW-1185">Reference proteome</keyword>
<organism evidence="3 4">
    <name type="scientific">Alteromonas aestuariivivens</name>
    <dbReference type="NCBI Taxonomy" id="1938339"/>
    <lineage>
        <taxon>Bacteria</taxon>
        <taxon>Pseudomonadati</taxon>
        <taxon>Pseudomonadota</taxon>
        <taxon>Gammaproteobacteria</taxon>
        <taxon>Alteromonadales</taxon>
        <taxon>Alteromonadaceae</taxon>
        <taxon>Alteromonas/Salinimonas group</taxon>
        <taxon>Alteromonas</taxon>
    </lineage>
</organism>
<keyword evidence="1" id="KW-0663">Pyridoxal phosphate</keyword>
<evidence type="ECO:0000313" key="4">
    <source>
        <dbReference type="Proteomes" id="UP000256561"/>
    </source>
</evidence>
<dbReference type="Pfam" id="PF00266">
    <property type="entry name" value="Aminotran_5"/>
    <property type="match status" value="1"/>
</dbReference>
<sequence length="386" mass="44353">MYQQFYSRFLAANEGKQHFSCHSHYYWPDVTRQAMLQYWDDTARLVDDKWQYFFATLIPELQQSISSVLNTACPQQIVFAPNTHELLFRILSCLDWRKLVNIVATDSEFHSFHRQASRMAEWDNVNLITVPTQPFDNFSQRMIDQLAQQAVDVLFISQVFFNSGFVVRDLQRIVDAAAHTDTIVVIDGYHGFMAIPTDLSQLQDRVFYLAGGYKYAQAGEGACFAHVPKGCDLRPLYTGWFAEFGALDKPRAGHVQYSQDGMRFAGATMDFSALYRMRAVFELFATHRITVADIDHHVRQVQNAFLERLEGYSHPLLNHSNLLVQDPRQRGHFLTFNLPDAEVTADLAGKLRTHGILTDFRGNRLRFGFSLYHQADSIQLDCLSQT</sequence>
<dbReference type="SUPFAM" id="SSF53383">
    <property type="entry name" value="PLP-dependent transferases"/>
    <property type="match status" value="1"/>
</dbReference>
<name>A0A3D8M9L7_9ALTE</name>
<accession>A0A3D8M9L7</accession>
<dbReference type="GO" id="GO:0008483">
    <property type="term" value="F:transaminase activity"/>
    <property type="evidence" value="ECO:0007669"/>
    <property type="project" value="UniProtKB-KW"/>
</dbReference>
<keyword evidence="3" id="KW-0032">Aminotransferase</keyword>
<protein>
    <submittedName>
        <fullName evidence="3">Aminotransferase class V-fold PLP-dependent enzyme</fullName>
    </submittedName>
</protein>
<dbReference type="PANTHER" id="PTHR43586:SF8">
    <property type="entry name" value="CYSTEINE DESULFURASE 1, CHLOROPLASTIC"/>
    <property type="match status" value="1"/>
</dbReference>
<dbReference type="RefSeq" id="WP_115592594.1">
    <property type="nucleotide sequence ID" value="NZ_QRHA01000004.1"/>
</dbReference>
<reference evidence="4" key="1">
    <citation type="submission" date="2018-08" db="EMBL/GenBank/DDBJ databases">
        <authorList>
            <person name="Zhang J."/>
            <person name="Du Z.-J."/>
        </authorList>
    </citation>
    <scope>NUCLEOTIDE SEQUENCE [LARGE SCALE GENOMIC DNA]</scope>
    <source>
        <strain evidence="4">KCTC 52655</strain>
    </source>
</reference>
<dbReference type="Gene3D" id="3.40.640.10">
    <property type="entry name" value="Type I PLP-dependent aspartate aminotransferase-like (Major domain)"/>
    <property type="match status" value="1"/>
</dbReference>